<name>A0A8S1KZA9_PARPR</name>
<evidence type="ECO:0000313" key="2">
    <source>
        <dbReference type="Proteomes" id="UP000688137"/>
    </source>
</evidence>
<dbReference type="AlphaFoldDB" id="A0A8S1KZA9"/>
<gene>
    <name evidence="1" type="ORF">PPRIM_AZ9-3.1.T0310005</name>
</gene>
<accession>A0A8S1KZA9</accession>
<protein>
    <submittedName>
        <fullName evidence="1">Uncharacterized protein</fullName>
    </submittedName>
</protein>
<reference evidence="1" key="1">
    <citation type="submission" date="2021-01" db="EMBL/GenBank/DDBJ databases">
        <authorList>
            <consortium name="Genoscope - CEA"/>
            <person name="William W."/>
        </authorList>
    </citation>
    <scope>NUCLEOTIDE SEQUENCE</scope>
</reference>
<organism evidence="1 2">
    <name type="scientific">Paramecium primaurelia</name>
    <dbReference type="NCBI Taxonomy" id="5886"/>
    <lineage>
        <taxon>Eukaryota</taxon>
        <taxon>Sar</taxon>
        <taxon>Alveolata</taxon>
        <taxon>Ciliophora</taxon>
        <taxon>Intramacronucleata</taxon>
        <taxon>Oligohymenophorea</taxon>
        <taxon>Peniculida</taxon>
        <taxon>Parameciidae</taxon>
        <taxon>Paramecium</taxon>
    </lineage>
</organism>
<sequence>MSLYQQCNKFGIEQMAHIANSRNQVQLRNLIDFERIKNYWNLNSILFIYKMIYGCPINQQKIMHQNALLQESVKSQIDHKVIDLDFQCKYCRQIKYIILLENIPLKSINLFRISILLLKLIVLQENEQYLNLINVILALHLGRIINLIIIVTLKLIQQVIFPNSLKYNLLIKNLKQLQHPTIVQ</sequence>
<keyword evidence="2" id="KW-1185">Reference proteome</keyword>
<dbReference type="Proteomes" id="UP000688137">
    <property type="component" value="Unassembled WGS sequence"/>
</dbReference>
<dbReference type="EMBL" id="CAJJDM010000030">
    <property type="protein sequence ID" value="CAD8060839.1"/>
    <property type="molecule type" value="Genomic_DNA"/>
</dbReference>
<proteinExistence type="predicted"/>
<comment type="caution">
    <text evidence="1">The sequence shown here is derived from an EMBL/GenBank/DDBJ whole genome shotgun (WGS) entry which is preliminary data.</text>
</comment>
<evidence type="ECO:0000313" key="1">
    <source>
        <dbReference type="EMBL" id="CAD8060839.1"/>
    </source>
</evidence>